<organism evidence="5 6">
    <name type="scientific">Megalops atlanticus</name>
    <name type="common">Tarpon</name>
    <name type="synonym">Clupea gigantea</name>
    <dbReference type="NCBI Taxonomy" id="7932"/>
    <lineage>
        <taxon>Eukaryota</taxon>
        <taxon>Metazoa</taxon>
        <taxon>Chordata</taxon>
        <taxon>Craniata</taxon>
        <taxon>Vertebrata</taxon>
        <taxon>Euteleostomi</taxon>
        <taxon>Actinopterygii</taxon>
        <taxon>Neopterygii</taxon>
        <taxon>Teleostei</taxon>
        <taxon>Elopiformes</taxon>
        <taxon>Megalopidae</taxon>
        <taxon>Megalops</taxon>
    </lineage>
</organism>
<dbReference type="PRINTS" id="PR00081">
    <property type="entry name" value="GDHRDH"/>
</dbReference>
<dbReference type="OrthoDB" id="5545019at2759"/>
<dbReference type="InterPro" id="IPR052149">
    <property type="entry name" value="17-beta-HSD3-like"/>
</dbReference>
<accession>A0A9D3PK08</accession>
<evidence type="ECO:0000313" key="6">
    <source>
        <dbReference type="Proteomes" id="UP001046870"/>
    </source>
</evidence>
<dbReference type="Proteomes" id="UP001046870">
    <property type="component" value="Chromosome 18"/>
</dbReference>
<dbReference type="SUPFAM" id="SSF51735">
    <property type="entry name" value="NAD(P)-binding Rossmann-fold domains"/>
    <property type="match status" value="1"/>
</dbReference>
<dbReference type="EMBL" id="JAFDVH010000018">
    <property type="protein sequence ID" value="KAG7460991.1"/>
    <property type="molecule type" value="Genomic_DNA"/>
</dbReference>
<evidence type="ECO:0000256" key="2">
    <source>
        <dbReference type="ARBA" id="ARBA00022857"/>
    </source>
</evidence>
<evidence type="ECO:0000256" key="4">
    <source>
        <dbReference type="ARBA" id="ARBA00038261"/>
    </source>
</evidence>
<dbReference type="InterPro" id="IPR002347">
    <property type="entry name" value="SDR_fam"/>
</dbReference>
<dbReference type="PANTHER" id="PTHR44889">
    <property type="entry name" value="INACTIVE HYDROXYSTEROID DEHYDROGENASE-LIKE PROTEIN 1"/>
    <property type="match status" value="1"/>
</dbReference>
<proteinExistence type="inferred from homology"/>
<dbReference type="AlphaFoldDB" id="A0A9D3PK08"/>
<evidence type="ECO:0000313" key="5">
    <source>
        <dbReference type="EMBL" id="KAG7460991.1"/>
    </source>
</evidence>
<evidence type="ECO:0000256" key="3">
    <source>
        <dbReference type="ARBA" id="ARBA00023128"/>
    </source>
</evidence>
<keyword evidence="2" id="KW-0521">NADP</keyword>
<dbReference type="CDD" id="cd05356">
    <property type="entry name" value="17beta-HSD1_like_SDR_c"/>
    <property type="match status" value="1"/>
</dbReference>
<sequence length="318" mass="35516">MAAVDSFHLLYREIARSCNCYVETLAVVGAFYTASKAIVFARDCYRLIRLHFIPRLMHNRDLVRQFGEWAVIYGASEAIARAYAEELARHGVGIILISRDSSSVEGTARAIADSHGVQTVLVQADFSQGHNVCSAIKDALRNKEIGFLVNSVDLSLDCPQSFTDLPEDQLWDTINRNVTAATLLTRIVLPGMVERGRGAVVNISSGRCCKPTPNKAAFSASTAYLDHVSRALHYEYGHRGILVQSLVPFGVATRQTNERGRLRGSGWLLPEPHVYARHAISTLGISHRTTGYWPHSLQFWLLQYMPEWMWVWGTLVLT</sequence>
<dbReference type="GO" id="GO:0005739">
    <property type="term" value="C:mitochondrion"/>
    <property type="evidence" value="ECO:0007669"/>
    <property type="project" value="UniProtKB-SubCell"/>
</dbReference>
<keyword evidence="3" id="KW-0496">Mitochondrion</keyword>
<gene>
    <name evidence="5" type="ORF">MATL_G00204860</name>
</gene>
<comment type="caution">
    <text evidence="5">The sequence shown here is derived from an EMBL/GenBank/DDBJ whole genome shotgun (WGS) entry which is preliminary data.</text>
</comment>
<dbReference type="Gene3D" id="3.40.50.720">
    <property type="entry name" value="NAD(P)-binding Rossmann-like Domain"/>
    <property type="match status" value="1"/>
</dbReference>
<comment type="subcellular location">
    <subcellularLocation>
        <location evidence="1">Mitochondrion</location>
    </subcellularLocation>
</comment>
<evidence type="ECO:0008006" key="7">
    <source>
        <dbReference type="Google" id="ProtNLM"/>
    </source>
</evidence>
<dbReference type="Pfam" id="PF00106">
    <property type="entry name" value="adh_short"/>
    <property type="match status" value="1"/>
</dbReference>
<dbReference type="PANTHER" id="PTHR44889:SF1">
    <property type="entry name" value="INACTIVE HYDROXYSTEROID DEHYDROGENASE-LIKE PROTEIN 1"/>
    <property type="match status" value="1"/>
</dbReference>
<dbReference type="PIRSF" id="PIRSF000126">
    <property type="entry name" value="11-beta-HSD1"/>
    <property type="match status" value="1"/>
</dbReference>
<comment type="similarity">
    <text evidence="4">Belongs to the short-chain dehydrogenases/reductases (SDR) family. 17-beta-HSD 3 subfamily.</text>
</comment>
<name>A0A9D3PK08_MEGAT</name>
<protein>
    <recommendedName>
        <fullName evidence="7">Inactive hydroxysteroid dehydrogenase-like protein 1</fullName>
    </recommendedName>
</protein>
<dbReference type="FunFam" id="3.40.50.720:FF:000137">
    <property type="entry name" value="Hydroxysteroid (17-beta) dehydrogenase 3"/>
    <property type="match status" value="1"/>
</dbReference>
<reference evidence="5" key="1">
    <citation type="submission" date="2021-01" db="EMBL/GenBank/DDBJ databases">
        <authorList>
            <person name="Zahm M."/>
            <person name="Roques C."/>
            <person name="Cabau C."/>
            <person name="Klopp C."/>
            <person name="Donnadieu C."/>
            <person name="Jouanno E."/>
            <person name="Lampietro C."/>
            <person name="Louis A."/>
            <person name="Herpin A."/>
            <person name="Echchiki A."/>
            <person name="Berthelot C."/>
            <person name="Parey E."/>
            <person name="Roest-Crollius H."/>
            <person name="Braasch I."/>
            <person name="Postlethwait J."/>
            <person name="Bobe J."/>
            <person name="Montfort J."/>
            <person name="Bouchez O."/>
            <person name="Begum T."/>
            <person name="Mejri S."/>
            <person name="Adams A."/>
            <person name="Chen W.-J."/>
            <person name="Guiguen Y."/>
        </authorList>
    </citation>
    <scope>NUCLEOTIDE SEQUENCE</scope>
    <source>
        <strain evidence="5">YG-15Mar2019-1</strain>
        <tissue evidence="5">Brain</tissue>
    </source>
</reference>
<evidence type="ECO:0000256" key="1">
    <source>
        <dbReference type="ARBA" id="ARBA00004173"/>
    </source>
</evidence>
<dbReference type="InterPro" id="IPR036291">
    <property type="entry name" value="NAD(P)-bd_dom_sf"/>
</dbReference>
<keyword evidence="6" id="KW-1185">Reference proteome</keyword>